<feature type="chain" id="PRO_5046035222" evidence="1">
    <location>
        <begin position="25"/>
        <end position="277"/>
    </location>
</feature>
<organism evidence="2 3">
    <name type="scientific">Chelativorans salis</name>
    <dbReference type="NCBI Taxonomy" id="2978478"/>
    <lineage>
        <taxon>Bacteria</taxon>
        <taxon>Pseudomonadati</taxon>
        <taxon>Pseudomonadota</taxon>
        <taxon>Alphaproteobacteria</taxon>
        <taxon>Hyphomicrobiales</taxon>
        <taxon>Phyllobacteriaceae</taxon>
        <taxon>Chelativorans</taxon>
    </lineage>
</organism>
<evidence type="ECO:0000313" key="3">
    <source>
        <dbReference type="Proteomes" id="UP001320831"/>
    </source>
</evidence>
<feature type="signal peptide" evidence="1">
    <location>
        <begin position="1"/>
        <end position="24"/>
    </location>
</feature>
<comment type="caution">
    <text evidence="2">The sequence shown here is derived from an EMBL/GenBank/DDBJ whole genome shotgun (WGS) entry which is preliminary data.</text>
</comment>
<dbReference type="Pfam" id="PF08904">
    <property type="entry name" value="EipB_like"/>
    <property type="match status" value="1"/>
</dbReference>
<sequence length="277" mass="30441">MRVPRASVLLLTSFLCICAGAAAAQSLLPHRAVYDLALAEADEEAQIEALSGRWVFEFSGSACEGYTLKSRIVMRFEMTEGSRLVDQRVTSFEDAAGETFRFVTKSLIDQELDSEVKGTARREGSGTVVEYEQPEKTERSFAPVLFPTGQLRELLEKAEAGERFYESAIFDGTEFTDDAVTVSVVVGRPKPVDEDDAEREALGRLAGDTFLPVTAAYFDGEAADGEEVSEYNVSFKLHESGIQRDMMIRYADYSMTAKLADLALFEPGEGCARESGN</sequence>
<keyword evidence="3" id="KW-1185">Reference proteome</keyword>
<keyword evidence="1" id="KW-0732">Signal</keyword>
<name>A0ABT2LQJ7_9HYPH</name>
<evidence type="ECO:0000313" key="2">
    <source>
        <dbReference type="EMBL" id="MCT7375648.1"/>
    </source>
</evidence>
<protein>
    <submittedName>
        <fullName evidence="2">Cell envelope integrity EipB family protein</fullName>
    </submittedName>
</protein>
<dbReference type="RefSeq" id="WP_260902709.1">
    <property type="nucleotide sequence ID" value="NZ_JAOCZP010000003.1"/>
</dbReference>
<evidence type="ECO:0000256" key="1">
    <source>
        <dbReference type="SAM" id="SignalP"/>
    </source>
</evidence>
<reference evidence="2 3" key="1">
    <citation type="submission" date="2022-09" db="EMBL/GenBank/DDBJ databases">
        <title>Chelativorans salina sp. nov., a novel slightly halophilic bacterium isolated from a saline lake sediment enrichment.</title>
        <authorList>
            <person name="Gao L."/>
            <person name="Fang B.-Z."/>
            <person name="Li W.-J."/>
        </authorList>
    </citation>
    <scope>NUCLEOTIDE SEQUENCE [LARGE SCALE GENOMIC DNA]</scope>
    <source>
        <strain evidence="2 3">EGI FJ00035</strain>
    </source>
</reference>
<dbReference type="Proteomes" id="UP001320831">
    <property type="component" value="Unassembled WGS sequence"/>
</dbReference>
<dbReference type="EMBL" id="JAOCZP010000003">
    <property type="protein sequence ID" value="MCT7375648.1"/>
    <property type="molecule type" value="Genomic_DNA"/>
</dbReference>
<accession>A0ABT2LQJ7</accession>
<dbReference type="InterPro" id="IPR015000">
    <property type="entry name" value="EipB-like"/>
</dbReference>
<proteinExistence type="predicted"/>
<gene>
    <name evidence="2" type="ORF">N5A92_11455</name>
</gene>